<evidence type="ECO:0000259" key="2">
    <source>
        <dbReference type="Pfam" id="PF12000"/>
    </source>
</evidence>
<dbReference type="Pfam" id="PF12000">
    <property type="entry name" value="Glyco_trans_4_3"/>
    <property type="match status" value="1"/>
</dbReference>
<evidence type="ECO:0000313" key="4">
    <source>
        <dbReference type="Proteomes" id="UP000028824"/>
    </source>
</evidence>
<name>A0A086XT12_9RHOB</name>
<comment type="caution">
    <text evidence="3">The sequence shown here is derived from an EMBL/GenBank/DDBJ whole genome shotgun (WGS) entry which is preliminary data.</text>
</comment>
<dbReference type="SUPFAM" id="SSF53756">
    <property type="entry name" value="UDP-Glycosyltransferase/glycogen phosphorylase"/>
    <property type="match status" value="1"/>
</dbReference>
<evidence type="ECO:0000256" key="1">
    <source>
        <dbReference type="ARBA" id="ARBA00022679"/>
    </source>
</evidence>
<proteinExistence type="predicted"/>
<sequence>MNILFVHQNFPGQFPHLARALAGRGHRVLALTAEGNRRPSPVPVVFYRAPAPVSVDPPLTRLYAEVSERGLRAARAARVLRDRDGYRPDLIVGHPGWGETLYLKEVWPEARLLVYAELMYRSTGSDVDFDPEFQRDAFTRRISATARGAHLLQTLVQADAAISPTAFQASTFPAGLRDKISVCHDGIDTDAIRPDPGASFALPGSDVTLHAGEEVLTFVSRSLEPYRGYHSFMRALPAVLAARPRARVVIVGAEGQSYGPPPPSGSWKRIFLDEVRDRIDLSRVHFTGRIARPALTALLQVSRVHCYLSYPFVLSWSLLEAMAAGAMVVGSDTAPLREVIRDGENGRLVNFFDIAGLAAALSAALADPQRFQPCRAQARADMVARYDLNRVCLPRLLEIIGRETARAPAPERFPD</sequence>
<dbReference type="PANTHER" id="PTHR46401">
    <property type="entry name" value="GLYCOSYLTRANSFERASE WBBK-RELATED"/>
    <property type="match status" value="1"/>
</dbReference>
<dbReference type="AlphaFoldDB" id="A0A086XT12"/>
<dbReference type="Pfam" id="PF13692">
    <property type="entry name" value="Glyco_trans_1_4"/>
    <property type="match status" value="1"/>
</dbReference>
<dbReference type="GO" id="GO:0009103">
    <property type="term" value="P:lipopolysaccharide biosynthetic process"/>
    <property type="evidence" value="ECO:0007669"/>
    <property type="project" value="TreeGrafter"/>
</dbReference>
<dbReference type="eggNOG" id="COG0438">
    <property type="taxonomic scope" value="Bacteria"/>
</dbReference>
<dbReference type="Gene3D" id="3.40.50.2000">
    <property type="entry name" value="Glycogen Phosphorylase B"/>
    <property type="match status" value="2"/>
</dbReference>
<dbReference type="EMBL" id="JFZB01000027">
    <property type="protein sequence ID" value="KFI25162.1"/>
    <property type="molecule type" value="Genomic_DNA"/>
</dbReference>
<dbReference type="GO" id="GO:0016757">
    <property type="term" value="F:glycosyltransferase activity"/>
    <property type="evidence" value="ECO:0007669"/>
    <property type="project" value="TreeGrafter"/>
</dbReference>
<dbReference type="InterPro" id="IPR022623">
    <property type="entry name" value="Glyco_trans_4"/>
</dbReference>
<accession>A0A086XT12</accession>
<dbReference type="PANTHER" id="PTHR46401:SF2">
    <property type="entry name" value="GLYCOSYLTRANSFERASE WBBK-RELATED"/>
    <property type="match status" value="1"/>
</dbReference>
<evidence type="ECO:0000313" key="3">
    <source>
        <dbReference type="EMBL" id="KFI25162.1"/>
    </source>
</evidence>
<dbReference type="RefSeq" id="WP_036638782.1">
    <property type="nucleotide sequence ID" value="NZ_JFZB01000027.1"/>
</dbReference>
<dbReference type="Proteomes" id="UP000028824">
    <property type="component" value="Unassembled WGS sequence"/>
</dbReference>
<reference evidence="3 4" key="1">
    <citation type="submission" date="2014-03" db="EMBL/GenBank/DDBJ databases">
        <title>Genome of Paenirhodobacter enshiensis DW2-9.</title>
        <authorList>
            <person name="Wang D."/>
            <person name="Wang G."/>
        </authorList>
    </citation>
    <scope>NUCLEOTIDE SEQUENCE [LARGE SCALE GENOMIC DNA]</scope>
    <source>
        <strain evidence="3 4">DW2-9</strain>
    </source>
</reference>
<organism evidence="3 4">
    <name type="scientific">Paenirhodobacter enshiensis</name>
    <dbReference type="NCBI Taxonomy" id="1105367"/>
    <lineage>
        <taxon>Bacteria</taxon>
        <taxon>Pseudomonadati</taxon>
        <taxon>Pseudomonadota</taxon>
        <taxon>Alphaproteobacteria</taxon>
        <taxon>Rhodobacterales</taxon>
        <taxon>Rhodobacter group</taxon>
        <taxon>Paenirhodobacter</taxon>
    </lineage>
</organism>
<dbReference type="OrthoDB" id="9793726at2"/>
<feature type="domain" description="Glycosyl transferase family 4" evidence="2">
    <location>
        <begin position="24"/>
        <end position="191"/>
    </location>
</feature>
<keyword evidence="1 3" id="KW-0808">Transferase</keyword>
<dbReference type="STRING" id="1105367.CG50_06320"/>
<protein>
    <submittedName>
        <fullName evidence="3">Glycosyl transferase family 1</fullName>
    </submittedName>
</protein>
<keyword evidence="4" id="KW-1185">Reference proteome</keyword>
<gene>
    <name evidence="3" type="ORF">CG50_06320</name>
</gene>